<feature type="domain" description="Calcineurin-like phosphoesterase" evidence="1">
    <location>
        <begin position="62"/>
        <end position="271"/>
    </location>
</feature>
<dbReference type="PANTHER" id="PTHR43143:SF1">
    <property type="entry name" value="SERINE_THREONINE-PROTEIN PHOSPHATASE CPPED1"/>
    <property type="match status" value="1"/>
</dbReference>
<dbReference type="RefSeq" id="WP_157927387.1">
    <property type="nucleotide sequence ID" value="NZ_LT841358.1"/>
</dbReference>
<dbReference type="Proteomes" id="UP000230607">
    <property type="component" value="Chromosome 1"/>
</dbReference>
<dbReference type="EMBL" id="LT841358">
    <property type="protein sequence ID" value="SMH71413.1"/>
    <property type="molecule type" value="Genomic_DNA"/>
</dbReference>
<keyword evidence="3" id="KW-1185">Reference proteome</keyword>
<accession>A0A2H1FF79</accession>
<name>A0A2H1FF79_9ARCH</name>
<dbReference type="InterPro" id="IPR029052">
    <property type="entry name" value="Metallo-depent_PP-like"/>
</dbReference>
<evidence type="ECO:0000313" key="2">
    <source>
        <dbReference type="EMBL" id="SMH71413.1"/>
    </source>
</evidence>
<organism evidence="2 3">
    <name type="scientific">Candidatus Nitrosotalea okcheonensis</name>
    <dbReference type="NCBI Taxonomy" id="1903276"/>
    <lineage>
        <taxon>Archaea</taxon>
        <taxon>Nitrososphaerota</taxon>
        <taxon>Nitrososphaeria</taxon>
        <taxon>Nitrosotaleales</taxon>
        <taxon>Nitrosotaleaceae</taxon>
        <taxon>Nitrosotalea</taxon>
    </lineage>
</organism>
<reference evidence="3" key="1">
    <citation type="submission" date="2017-03" db="EMBL/GenBank/DDBJ databases">
        <authorList>
            <person name="Herbold C."/>
        </authorList>
    </citation>
    <scope>NUCLEOTIDE SEQUENCE [LARGE SCALE GENOMIC DNA]</scope>
</reference>
<dbReference type="OrthoDB" id="7513at2157"/>
<dbReference type="InterPro" id="IPR051918">
    <property type="entry name" value="STPP_CPPED1"/>
</dbReference>
<sequence length="376" mass="42454">MSQNPVQGSGTVQSITKHMALGNQKFKPLPNPTGIPPYHIRLDDVIPVADIKKINDANKILFHVVGDTGGVKYPIPQQIVEMAMESDLQGPDRPAYFYHLGDVVYYFGQASEYYPQFYEPYAKYQAPIFAIPGNHDGDVAPGDTTPSLDAFVRNFCSKEPKVVPDSVEVNRPAMTQPNVYFTLEAPFVTTIGLYSNVPEGGVFDDSQIKWFKDELRKAPKNKALIVTVHHPAYSADMYHSGSKVIEETLDNAFSESGRFADIILTGHVHNYQRFTRTVDNKHVPYLVVGSGGYWHLHYMQKLPNKDPLPVPYTMPDSNTILENYCENRHGYMIMQVTPESITGTYHTVPRPHESWRGKSELFDSFTLDLSTHRLKK</sequence>
<dbReference type="SUPFAM" id="SSF56300">
    <property type="entry name" value="Metallo-dependent phosphatases"/>
    <property type="match status" value="1"/>
</dbReference>
<protein>
    <recommendedName>
        <fullName evidence="1">Calcineurin-like phosphoesterase domain-containing protein</fullName>
    </recommendedName>
</protein>
<gene>
    <name evidence="2" type="ORF">NCS_11220</name>
</gene>
<dbReference type="Gene3D" id="3.60.21.10">
    <property type="match status" value="1"/>
</dbReference>
<evidence type="ECO:0000313" key="3">
    <source>
        <dbReference type="Proteomes" id="UP000230607"/>
    </source>
</evidence>
<dbReference type="Pfam" id="PF00149">
    <property type="entry name" value="Metallophos"/>
    <property type="match status" value="1"/>
</dbReference>
<dbReference type="InterPro" id="IPR004843">
    <property type="entry name" value="Calcineurin-like_PHP"/>
</dbReference>
<evidence type="ECO:0000259" key="1">
    <source>
        <dbReference type="Pfam" id="PF00149"/>
    </source>
</evidence>
<dbReference type="PANTHER" id="PTHR43143">
    <property type="entry name" value="METALLOPHOSPHOESTERASE, CALCINEURIN SUPERFAMILY"/>
    <property type="match status" value="1"/>
</dbReference>
<proteinExistence type="predicted"/>
<dbReference type="GO" id="GO:0016787">
    <property type="term" value="F:hydrolase activity"/>
    <property type="evidence" value="ECO:0007669"/>
    <property type="project" value="InterPro"/>
</dbReference>
<dbReference type="AlphaFoldDB" id="A0A2H1FF79"/>